<keyword evidence="6" id="KW-1185">Reference proteome</keyword>
<dbReference type="EMBL" id="SJPM01000001">
    <property type="protein sequence ID" value="TWU03202.1"/>
    <property type="molecule type" value="Genomic_DNA"/>
</dbReference>
<dbReference type="InterPro" id="IPR011444">
    <property type="entry name" value="DUF1549"/>
</dbReference>
<keyword evidence="1" id="KW-0732">Signal</keyword>
<evidence type="ECO:0000313" key="6">
    <source>
        <dbReference type="Proteomes" id="UP000316213"/>
    </source>
</evidence>
<evidence type="ECO:0000259" key="4">
    <source>
        <dbReference type="Pfam" id="PF07635"/>
    </source>
</evidence>
<evidence type="ECO:0000256" key="1">
    <source>
        <dbReference type="SAM" id="SignalP"/>
    </source>
</evidence>
<evidence type="ECO:0000313" key="5">
    <source>
        <dbReference type="EMBL" id="TWU03202.1"/>
    </source>
</evidence>
<reference evidence="5 6" key="1">
    <citation type="submission" date="2019-02" db="EMBL/GenBank/DDBJ databases">
        <title>Deep-cultivation of Planctomycetes and their phenomic and genomic characterization uncovers novel biology.</title>
        <authorList>
            <person name="Wiegand S."/>
            <person name="Jogler M."/>
            <person name="Boedeker C."/>
            <person name="Pinto D."/>
            <person name="Vollmers J."/>
            <person name="Rivas-Marin E."/>
            <person name="Kohn T."/>
            <person name="Peeters S.H."/>
            <person name="Heuer A."/>
            <person name="Rast P."/>
            <person name="Oberbeckmann S."/>
            <person name="Bunk B."/>
            <person name="Jeske O."/>
            <person name="Meyerdierks A."/>
            <person name="Storesund J.E."/>
            <person name="Kallscheuer N."/>
            <person name="Luecker S."/>
            <person name="Lage O.M."/>
            <person name="Pohl T."/>
            <person name="Merkel B.J."/>
            <person name="Hornburger P."/>
            <person name="Mueller R.-W."/>
            <person name="Bruemmer F."/>
            <person name="Labrenz M."/>
            <person name="Spormann A.M."/>
            <person name="Op Den Camp H."/>
            <person name="Overmann J."/>
            <person name="Amann R."/>
            <person name="Jetten M.S.M."/>
            <person name="Mascher T."/>
            <person name="Medema M.H."/>
            <person name="Devos D.P."/>
            <person name="Kaster A.-K."/>
            <person name="Ovreas L."/>
            <person name="Rohde M."/>
            <person name="Galperin M.Y."/>
            <person name="Jogler C."/>
        </authorList>
    </citation>
    <scope>NUCLEOTIDE SEQUENCE [LARGE SCALE GENOMIC DNA]</scope>
    <source>
        <strain evidence="5 6">Pla100</strain>
    </source>
</reference>
<dbReference type="Proteomes" id="UP000316213">
    <property type="component" value="Unassembled WGS sequence"/>
</dbReference>
<dbReference type="InterPro" id="IPR011992">
    <property type="entry name" value="EF-hand-dom_pair"/>
</dbReference>
<dbReference type="Pfam" id="PF07587">
    <property type="entry name" value="PSD1"/>
    <property type="match status" value="1"/>
</dbReference>
<dbReference type="InterPro" id="IPR022655">
    <property type="entry name" value="DUF1553"/>
</dbReference>
<gene>
    <name evidence="5" type="ORF">Pla100_01200</name>
</gene>
<evidence type="ECO:0000259" key="3">
    <source>
        <dbReference type="Pfam" id="PF07587"/>
    </source>
</evidence>
<organism evidence="5 6">
    <name type="scientific">Neorhodopirellula pilleata</name>
    <dbReference type="NCBI Taxonomy" id="2714738"/>
    <lineage>
        <taxon>Bacteria</taxon>
        <taxon>Pseudomonadati</taxon>
        <taxon>Planctomycetota</taxon>
        <taxon>Planctomycetia</taxon>
        <taxon>Pirellulales</taxon>
        <taxon>Pirellulaceae</taxon>
        <taxon>Neorhodopirellula</taxon>
    </lineage>
</organism>
<protein>
    <submittedName>
        <fullName evidence="5">Planctomycete cytochrome C</fullName>
    </submittedName>
</protein>
<dbReference type="AlphaFoldDB" id="A0A5C6AVX5"/>
<proteinExistence type="predicted"/>
<dbReference type="PROSITE" id="PS00018">
    <property type="entry name" value="EF_HAND_1"/>
    <property type="match status" value="1"/>
</dbReference>
<feature type="domain" description="DUF1549" evidence="2">
    <location>
        <begin position="271"/>
        <end position="482"/>
    </location>
</feature>
<name>A0A5C6AVX5_9BACT</name>
<feature type="chain" id="PRO_5022763315" evidence="1">
    <location>
        <begin position="20"/>
        <end position="912"/>
    </location>
</feature>
<feature type="domain" description="Cytochrome C Planctomycete-type" evidence="4">
    <location>
        <begin position="143"/>
        <end position="201"/>
    </location>
</feature>
<dbReference type="InterPro" id="IPR011429">
    <property type="entry name" value="Cyt_c_Planctomycete-type"/>
</dbReference>
<dbReference type="Pfam" id="PF07635">
    <property type="entry name" value="PSCyt1"/>
    <property type="match status" value="1"/>
</dbReference>
<dbReference type="Gene3D" id="1.10.238.10">
    <property type="entry name" value="EF-hand"/>
    <property type="match status" value="1"/>
</dbReference>
<dbReference type="PANTHER" id="PTHR35889">
    <property type="entry name" value="CYCLOINULO-OLIGOSACCHARIDE FRUCTANOTRANSFERASE-RELATED"/>
    <property type="match status" value="1"/>
</dbReference>
<evidence type="ECO:0000259" key="2">
    <source>
        <dbReference type="Pfam" id="PF07583"/>
    </source>
</evidence>
<dbReference type="PANTHER" id="PTHR35889:SF3">
    <property type="entry name" value="F-BOX DOMAIN-CONTAINING PROTEIN"/>
    <property type="match status" value="1"/>
</dbReference>
<feature type="domain" description="DUF1553" evidence="3">
    <location>
        <begin position="613"/>
        <end position="880"/>
    </location>
</feature>
<dbReference type="OrthoDB" id="127107at2"/>
<dbReference type="SUPFAM" id="SSF47473">
    <property type="entry name" value="EF-hand"/>
    <property type="match status" value="1"/>
</dbReference>
<sequence precursor="true">MRTCVLLFCAFVGFSSAHGQMGRSFPITRLDQDNDGELTLEEFRKIGEFVPRLQAENANAATFAGLDQNNDSAIDAREFERLFTLRRDQTRADLPFDPIAGPVAGNPLRAVLPNFADESLDEVTPAQAKFFHDRIEPVLTAKCYSCHSELSGQLRGSLRLDDKHHLRRGGASGSILDEDPADSLLVMALHGEDFSLMPPKGRLPDNVIKDFETWVSMNAPDPRESEDRPVEVELPESSIDWEGGRAHWSYQQLRPSQRIETSSDPWSTSTIDRYLYDAMKQRGLNPVADASRGQLIRRVSLDLTGLPPTPEQVERFVNDSRDDAAALNALVDRLLESPQFGEHWGRHWLDVARFAESSGKEVNIFYPFAWRYRDYVINAFNNDTPYDRFITEQLAGDLIAAKDSVQKAQSIIATGYLAIGPKSHIQRDQRQFLLDVIDEQVDAVSRGIMGMTIACARCHDHKFDAVSQKDYYALAGIFASSEALFGGARTVQVNRTTGLIELPRFVDLPVGATMTSREREFLERQLEQTEQMPATQAGRVAKIVRTATLKSKLSHYDDDGNARKLVMCTREADPIDLPVFLRGELDRPSEIVTRGFPTVIEGPELPEIHEGSGRLDLAAWLTDPNHPLTARVMVNRVWQHLFGRGLVATPDNFGTTGRLPSHPELLDYLAKSFIDQGWSVKTLIREMVSTRAYRLDSTTEAANESIDPDNVYLWKHPRKRLPAESIRDSVLHVCGTLDLEPPVGSPVLRLGEGQVRSLERFRGRAGFGMMGYAASETSTQEFPELSQSRSVYLPVLRDHIDPILDAFDFPDASLVTGERETTTVASQSLFFMNDPFAIENATHLARSLIHEFDSTQQRVEAAFETILARSPRADERKLAIGFIDQSKRTTPIRAWTLFCQSLMATAEFRSTP</sequence>
<dbReference type="Pfam" id="PF07583">
    <property type="entry name" value="PSCyt2"/>
    <property type="match status" value="1"/>
</dbReference>
<feature type="signal peptide" evidence="1">
    <location>
        <begin position="1"/>
        <end position="19"/>
    </location>
</feature>
<dbReference type="InterPro" id="IPR018247">
    <property type="entry name" value="EF_Hand_1_Ca_BS"/>
</dbReference>
<accession>A0A5C6AVX5</accession>
<comment type="caution">
    <text evidence="5">The sequence shown here is derived from an EMBL/GenBank/DDBJ whole genome shotgun (WGS) entry which is preliminary data.</text>
</comment>